<evidence type="ECO:0000259" key="1">
    <source>
        <dbReference type="Pfam" id="PF01902"/>
    </source>
</evidence>
<proteinExistence type="predicted"/>
<keyword evidence="2" id="KW-0378">Hydrolase</keyword>
<gene>
    <name evidence="2" type="ORF">ABW99_16185</name>
</gene>
<dbReference type="Gene3D" id="3.40.50.620">
    <property type="entry name" value="HUPs"/>
    <property type="match status" value="1"/>
</dbReference>
<sequence length="224" mass="24381">MSAPEAFFSWSGGKDSCLALHRALTQGYAVRYLLAMLDENGASSRSHGLPPALLQAQADALGIALVSARAGWESYESVFTAQLQRFAADGITHGVFGDIDLQAHRDWEEKVCAAAGLEAVLPLWQQPRLALAHEFIALGYRAILVCVDGRHLGPEFVGREYDLALLDDLPRDVDACGENGEFHTFVYAGPRFTRPVPWRLAGVETITGPARYGSTPYHLARLTG</sequence>
<organism evidence="2 3">
    <name type="scientific">Pandoraea thiooxydans</name>
    <dbReference type="NCBI Taxonomy" id="445709"/>
    <lineage>
        <taxon>Bacteria</taxon>
        <taxon>Pseudomonadati</taxon>
        <taxon>Pseudomonadota</taxon>
        <taxon>Betaproteobacteria</taxon>
        <taxon>Burkholderiales</taxon>
        <taxon>Burkholderiaceae</taxon>
        <taxon>Pandoraea</taxon>
    </lineage>
</organism>
<dbReference type="Proteomes" id="UP000036700">
    <property type="component" value="Chromosome"/>
</dbReference>
<dbReference type="SUPFAM" id="SSF52402">
    <property type="entry name" value="Adenine nucleotide alpha hydrolases-like"/>
    <property type="match status" value="1"/>
</dbReference>
<dbReference type="Pfam" id="PF01902">
    <property type="entry name" value="Diphthami_syn_2"/>
    <property type="match status" value="1"/>
</dbReference>
<dbReference type="KEGG" id="ptx:ABW99_16185"/>
<reference evidence="3" key="1">
    <citation type="submission" date="2015-06" db="EMBL/GenBank/DDBJ databases">
        <authorList>
            <person name="Lim Y.L."/>
            <person name="Ee R."/>
            <person name="Yong D."/>
            <person name="How K.Y."/>
            <person name="Yin W.F."/>
            <person name="Chan K.G."/>
        </authorList>
    </citation>
    <scope>NUCLEOTIDE SEQUENCE [LARGE SCALE GENOMIC DNA]</scope>
    <source>
        <strain evidence="3">DSM 25325</strain>
    </source>
</reference>
<dbReference type="STRING" id="445709.ABW99_16185"/>
<dbReference type="Gene3D" id="3.90.1490.10">
    <property type="entry name" value="putative n-type atp pyrophosphatase, domain 2"/>
    <property type="match status" value="1"/>
</dbReference>
<dbReference type="NCBIfam" id="TIGR00290">
    <property type="entry name" value="MJ0570_dom"/>
    <property type="match status" value="1"/>
</dbReference>
<dbReference type="PATRIC" id="fig|445709.3.peg.3424"/>
<name>A0A0G3ER31_9BURK</name>
<dbReference type="AlphaFoldDB" id="A0A0G3ER31"/>
<dbReference type="CDD" id="cd01994">
    <property type="entry name" value="AANH_PF0828-like"/>
    <property type="match status" value="1"/>
</dbReference>
<dbReference type="EMBL" id="CP011568">
    <property type="protein sequence ID" value="AKJ69523.1"/>
    <property type="molecule type" value="Genomic_DNA"/>
</dbReference>
<keyword evidence="3" id="KW-1185">Reference proteome</keyword>
<dbReference type="RefSeq" id="WP_047215438.1">
    <property type="nucleotide sequence ID" value="NZ_CP011568.3"/>
</dbReference>
<dbReference type="InterPro" id="IPR002761">
    <property type="entry name" value="Diphthami_syn_dom"/>
</dbReference>
<dbReference type="OrthoDB" id="3572539at2"/>
<dbReference type="InterPro" id="IPR014729">
    <property type="entry name" value="Rossmann-like_a/b/a_fold"/>
</dbReference>
<evidence type="ECO:0000313" key="2">
    <source>
        <dbReference type="EMBL" id="AKJ69523.1"/>
    </source>
</evidence>
<feature type="domain" description="Diphthamide synthase" evidence="1">
    <location>
        <begin position="10"/>
        <end position="194"/>
    </location>
</feature>
<protein>
    <submittedName>
        <fullName evidence="2">Adenosine nucleotide hydrolase</fullName>
    </submittedName>
</protein>
<dbReference type="GO" id="GO:0016787">
    <property type="term" value="F:hydrolase activity"/>
    <property type="evidence" value="ECO:0007669"/>
    <property type="project" value="UniProtKB-KW"/>
</dbReference>
<accession>A0A0G3ER31</accession>
<evidence type="ECO:0000313" key="3">
    <source>
        <dbReference type="Proteomes" id="UP000036700"/>
    </source>
</evidence>